<gene>
    <name evidence="12" type="ORF">A9306_01320</name>
</gene>
<evidence type="ECO:0000256" key="2">
    <source>
        <dbReference type="ARBA" id="ARBA00010363"/>
    </source>
</evidence>
<dbReference type="Pfam" id="PF00903">
    <property type="entry name" value="Glyoxalase"/>
    <property type="match status" value="1"/>
</dbReference>
<dbReference type="InterPro" id="IPR029068">
    <property type="entry name" value="Glyas_Bleomycin-R_OHBP_Dase"/>
</dbReference>
<keyword evidence="5 9" id="KW-0479">Metal-binding</keyword>
<dbReference type="EC" id="4.4.1.5" evidence="3 10"/>
<feature type="domain" description="VOC" evidence="11">
    <location>
        <begin position="16"/>
        <end position="165"/>
    </location>
</feature>
<accession>A0A1B8QA12</accession>
<comment type="caution">
    <text evidence="12">The sequence shown here is derived from an EMBL/GenBank/DDBJ whole genome shotgun (WGS) entry which is preliminary data.</text>
</comment>
<dbReference type="InterPro" id="IPR004360">
    <property type="entry name" value="Glyas_Fos-R_dOase_dom"/>
</dbReference>
<feature type="active site" description="Proton donor/acceptor" evidence="8">
    <location>
        <position position="161"/>
    </location>
</feature>
<comment type="catalytic activity">
    <reaction evidence="10">
        <text>(R)-S-lactoylglutathione = methylglyoxal + glutathione</text>
        <dbReference type="Rhea" id="RHEA:19069"/>
        <dbReference type="ChEBI" id="CHEBI:17158"/>
        <dbReference type="ChEBI" id="CHEBI:57474"/>
        <dbReference type="ChEBI" id="CHEBI:57925"/>
        <dbReference type="EC" id="4.4.1.5"/>
    </reaction>
</comment>
<evidence type="ECO:0000256" key="6">
    <source>
        <dbReference type="ARBA" id="ARBA00022833"/>
    </source>
</evidence>
<dbReference type="InterPro" id="IPR004361">
    <property type="entry name" value="Glyoxalase_1"/>
</dbReference>
<dbReference type="InterPro" id="IPR018146">
    <property type="entry name" value="Glyoxalase_1_CS"/>
</dbReference>
<feature type="binding site" evidence="9">
    <location>
        <position position="115"/>
    </location>
    <ligand>
        <name>Zn(2+)</name>
        <dbReference type="ChEBI" id="CHEBI:29105"/>
        <note>ligand shared between dimeric partners</note>
    </ligand>
</feature>
<dbReference type="NCBIfam" id="TIGR00068">
    <property type="entry name" value="glyox_I"/>
    <property type="match status" value="1"/>
</dbReference>
<dbReference type="PROSITE" id="PS00935">
    <property type="entry name" value="GLYOXALASE_I_2"/>
    <property type="match status" value="1"/>
</dbReference>
<dbReference type="EMBL" id="LZNA01000067">
    <property type="protein sequence ID" value="OBX75903.1"/>
    <property type="molecule type" value="Genomic_DNA"/>
</dbReference>
<comment type="cofactor">
    <cofactor evidence="9">
        <name>Zn(2+)</name>
        <dbReference type="ChEBI" id="CHEBI:29105"/>
    </cofactor>
    <text evidence="9">Binds 1 zinc ion per subunit. In the homodimer, two zinc ions are bound between subunits.</text>
</comment>
<evidence type="ECO:0000256" key="3">
    <source>
        <dbReference type="ARBA" id="ARBA00012081"/>
    </source>
</evidence>
<dbReference type="GO" id="GO:0004462">
    <property type="term" value="F:lactoylglutathione lyase activity"/>
    <property type="evidence" value="ECO:0007669"/>
    <property type="project" value="UniProtKB-UniRule"/>
</dbReference>
<keyword evidence="4 10" id="KW-0533">Nickel</keyword>
<evidence type="ECO:0000313" key="12">
    <source>
        <dbReference type="EMBL" id="OBX75903.1"/>
    </source>
</evidence>
<dbReference type="Proteomes" id="UP000092616">
    <property type="component" value="Unassembled WGS sequence"/>
</dbReference>
<evidence type="ECO:0000256" key="4">
    <source>
        <dbReference type="ARBA" id="ARBA00022596"/>
    </source>
</evidence>
<evidence type="ECO:0000256" key="5">
    <source>
        <dbReference type="ARBA" id="ARBA00022723"/>
    </source>
</evidence>
<feature type="binding site" evidence="9">
    <location>
        <position position="88"/>
    </location>
    <ligand>
        <name>Zn(2+)</name>
        <dbReference type="ChEBI" id="CHEBI:29105"/>
        <note>ligand shared between dimeric partners</note>
    </ligand>
</feature>
<protein>
    <recommendedName>
        <fullName evidence="3 10">Lactoylglutathione lyase</fullName>
        <ecNumber evidence="3 10">4.4.1.5</ecNumber>
    </recommendedName>
    <alternativeName>
        <fullName evidence="10">Glyoxalase I</fullName>
    </alternativeName>
</protein>
<dbReference type="Gene3D" id="3.10.180.10">
    <property type="entry name" value="2,3-Dihydroxybiphenyl 1,2-Dioxygenase, domain 1"/>
    <property type="match status" value="1"/>
</dbReference>
<dbReference type="UniPathway" id="UPA00619">
    <property type="reaction ID" value="UER00675"/>
</dbReference>
<keyword evidence="6 9" id="KW-0862">Zinc</keyword>
<comment type="pathway">
    <text evidence="1 10">Secondary metabolite metabolism; methylglyoxal degradation; (R)-lactate from methylglyoxal: step 1/2.</text>
</comment>
<dbReference type="AlphaFoldDB" id="A0A1B8QA12"/>
<comment type="cofactor">
    <cofactor evidence="10">
        <name>Ni(2+)</name>
        <dbReference type="ChEBI" id="CHEBI:49786"/>
    </cofactor>
    <text evidence="10">Binds 1 nickel ion per subunit.</text>
</comment>
<reference evidence="12 13" key="1">
    <citation type="submission" date="2016-06" db="EMBL/GenBank/DDBJ databases">
        <title>Draft genome of Moraxella atlantae CCUG 59586.</title>
        <authorList>
            <person name="Salva-Serra F."/>
            <person name="Engstrom-Jakobsson H."/>
            <person name="Thorell K."/>
            <person name="Gonzales-Siles L."/>
            <person name="Karlsson R."/>
            <person name="Boulund F."/>
            <person name="Engstrand L."/>
            <person name="Kristiansson E."/>
            <person name="Moore E."/>
        </authorList>
    </citation>
    <scope>NUCLEOTIDE SEQUENCE [LARGE SCALE GENOMIC DNA]</scope>
    <source>
        <strain evidence="12 13">CCUG 59586</strain>
    </source>
</reference>
<dbReference type="GO" id="GO:0046872">
    <property type="term" value="F:metal ion binding"/>
    <property type="evidence" value="ECO:0007669"/>
    <property type="project" value="UniProtKB-UniRule"/>
</dbReference>
<dbReference type="RefSeq" id="WP_067338316.1">
    <property type="nucleotide sequence ID" value="NZ_LZNA01000067.1"/>
</dbReference>
<evidence type="ECO:0000259" key="11">
    <source>
        <dbReference type="PROSITE" id="PS51819"/>
    </source>
</evidence>
<dbReference type="PANTHER" id="PTHR10374">
    <property type="entry name" value="LACTOYLGLUTATHIONE LYASE GLYOXALASE I"/>
    <property type="match status" value="1"/>
</dbReference>
<keyword evidence="7 10" id="KW-0456">Lyase</keyword>
<evidence type="ECO:0000256" key="10">
    <source>
        <dbReference type="RuleBase" id="RU361179"/>
    </source>
</evidence>
<evidence type="ECO:0000313" key="13">
    <source>
        <dbReference type="Proteomes" id="UP000092616"/>
    </source>
</evidence>
<comment type="function">
    <text evidence="10">Catalyzes the conversion of hemimercaptal, formed from methylglyoxal and glutathione, to S-lactoylglutathione.</text>
</comment>
<sequence length="169" mass="19329">MAGHNTNTQNNTQGYVFNHTMLRVKDPQVSLDFYQNVLGMTLLHRKTFPEAEFDLYFLAKLTDEELANLPKDDAARAEFTFRQRGILELTHNYGTENDPDFSYHSGNSEPKGFGHICFSVPDLHAAVAWFDQNHVTFQKRPEQGGMKNIAFIKDPDGYWIEIVQANLMG</sequence>
<name>A0A1B8QA12_9GAMM</name>
<dbReference type="InterPro" id="IPR037523">
    <property type="entry name" value="VOC_core"/>
</dbReference>
<keyword evidence="13" id="KW-1185">Reference proteome</keyword>
<dbReference type="PROSITE" id="PS00934">
    <property type="entry name" value="GLYOXALASE_I_1"/>
    <property type="match status" value="1"/>
</dbReference>
<evidence type="ECO:0000256" key="9">
    <source>
        <dbReference type="PIRSR" id="PIRSR604361-3"/>
    </source>
</evidence>
<evidence type="ECO:0000256" key="1">
    <source>
        <dbReference type="ARBA" id="ARBA00005008"/>
    </source>
</evidence>
<dbReference type="PANTHER" id="PTHR10374:SF30">
    <property type="entry name" value="LACTOYLGLUTATHIONE LYASE"/>
    <property type="match status" value="1"/>
</dbReference>
<evidence type="ECO:0000256" key="8">
    <source>
        <dbReference type="PIRSR" id="PIRSR604361-1"/>
    </source>
</evidence>
<evidence type="ECO:0000256" key="7">
    <source>
        <dbReference type="ARBA" id="ARBA00023239"/>
    </source>
</evidence>
<comment type="similarity">
    <text evidence="2 10">Belongs to the glyoxalase I family.</text>
</comment>
<feature type="binding site" evidence="9">
    <location>
        <position position="161"/>
    </location>
    <ligand>
        <name>Zn(2+)</name>
        <dbReference type="ChEBI" id="CHEBI:29105"/>
        <note>ligand shared between dimeric partners</note>
    </ligand>
</feature>
<proteinExistence type="inferred from homology"/>
<dbReference type="SUPFAM" id="SSF54593">
    <property type="entry name" value="Glyoxalase/Bleomycin resistance protein/Dihydroxybiphenyl dioxygenase"/>
    <property type="match status" value="1"/>
</dbReference>
<organism evidence="12 13">
    <name type="scientific">Faucicola atlantae</name>
    <dbReference type="NCBI Taxonomy" id="34059"/>
    <lineage>
        <taxon>Bacteria</taxon>
        <taxon>Pseudomonadati</taxon>
        <taxon>Pseudomonadota</taxon>
        <taxon>Gammaproteobacteria</taxon>
        <taxon>Moraxellales</taxon>
        <taxon>Moraxellaceae</taxon>
        <taxon>Faucicola</taxon>
    </lineage>
</organism>
<dbReference type="CDD" id="cd07233">
    <property type="entry name" value="GlxI_Zn"/>
    <property type="match status" value="1"/>
</dbReference>
<dbReference type="PROSITE" id="PS51819">
    <property type="entry name" value="VOC"/>
    <property type="match status" value="1"/>
</dbReference>